<dbReference type="AlphaFoldDB" id="A0A4D5RSJ6"/>
<dbReference type="VEuPathDB" id="VectorBase:ISCI005404"/>
<keyword evidence="5" id="KW-1133">Transmembrane helix</keyword>
<evidence type="ECO:0000313" key="7">
    <source>
        <dbReference type="EMBL" id="MOY40138.1"/>
    </source>
</evidence>
<feature type="signal peptide" evidence="6">
    <location>
        <begin position="1"/>
        <end position="32"/>
    </location>
</feature>
<evidence type="ECO:0000256" key="4">
    <source>
        <dbReference type="ARBA" id="ARBA00023065"/>
    </source>
</evidence>
<dbReference type="PANTHER" id="PTHR46531">
    <property type="entry name" value="ZINC TRANSPORTER 6"/>
    <property type="match status" value="1"/>
</dbReference>
<name>A0A4D5RSJ6_IXOSC</name>
<protein>
    <submittedName>
        <fullName evidence="7">Putative cation efflux protein/ zinc transporter</fullName>
    </submittedName>
</protein>
<sequence>MRSGATTCSSPRALVLPGLLVALCCHLAVQLGVEHPSLGRVLTACSSSWLQEHMADLSHGVCRLVPGLSSLLLPRLNPLLLLGWAGALVVLVAHSFVGAYGWQRADTVGAAMLAAMACATMLPMGMHCAFILLQTTPGPLLGQLDKCLREASTLDGVLEFRHEHFWSLSLGSLAGSVHVRVRRDADEQLVLAHIVDRLSGLVPELTVQVFKDEWAWSSSPFSASQAGDRTTDRPGAFVTAPLPGSTINL</sequence>
<evidence type="ECO:0000256" key="2">
    <source>
        <dbReference type="ARBA" id="ARBA00022448"/>
    </source>
</evidence>
<dbReference type="VEuPathDB" id="VectorBase:ISCW005404"/>
<dbReference type="GO" id="GO:0006811">
    <property type="term" value="P:monoatomic ion transport"/>
    <property type="evidence" value="ECO:0007669"/>
    <property type="project" value="UniProtKB-KW"/>
</dbReference>
<keyword evidence="5" id="KW-0472">Membrane</keyword>
<keyword evidence="2" id="KW-0813">Transport</keyword>
<keyword evidence="5" id="KW-0812">Transmembrane</keyword>
<organism evidence="7">
    <name type="scientific">Ixodes scapularis</name>
    <name type="common">Black-legged tick</name>
    <name type="synonym">Deer tick</name>
    <dbReference type="NCBI Taxonomy" id="6945"/>
    <lineage>
        <taxon>Eukaryota</taxon>
        <taxon>Metazoa</taxon>
        <taxon>Ecdysozoa</taxon>
        <taxon>Arthropoda</taxon>
        <taxon>Chelicerata</taxon>
        <taxon>Arachnida</taxon>
        <taxon>Acari</taxon>
        <taxon>Parasitiformes</taxon>
        <taxon>Ixodida</taxon>
        <taxon>Ixodoidea</taxon>
        <taxon>Ixodidae</taxon>
        <taxon>Ixodinae</taxon>
        <taxon>Ixodes</taxon>
    </lineage>
</organism>
<dbReference type="EMBL" id="GHJT01006167">
    <property type="protein sequence ID" value="MOY40138.1"/>
    <property type="molecule type" value="Transcribed_RNA"/>
</dbReference>
<evidence type="ECO:0000256" key="5">
    <source>
        <dbReference type="SAM" id="Phobius"/>
    </source>
</evidence>
<keyword evidence="6" id="KW-0732">Signal</keyword>
<evidence type="ECO:0000256" key="3">
    <source>
        <dbReference type="ARBA" id="ARBA00022833"/>
    </source>
</evidence>
<comment type="subcellular location">
    <subcellularLocation>
        <location evidence="1">Endomembrane system</location>
        <topology evidence="1">Multi-pass membrane protein</topology>
    </subcellularLocation>
</comment>
<feature type="transmembrane region" description="Helical" evidence="5">
    <location>
        <begin position="109"/>
        <end position="133"/>
    </location>
</feature>
<reference evidence="7" key="1">
    <citation type="submission" date="2019-04" db="EMBL/GenBank/DDBJ databases">
        <title>An insight into the mialome of Ixodes scapularis.</title>
        <authorList>
            <person name="Ribeiro J.M."/>
            <person name="Mather T.N."/>
            <person name="Karim S."/>
        </authorList>
    </citation>
    <scope>NUCLEOTIDE SEQUENCE</scope>
</reference>
<dbReference type="OrthoDB" id="5382797at2759"/>
<accession>A0A4D5RSJ6</accession>
<evidence type="ECO:0000256" key="6">
    <source>
        <dbReference type="SAM" id="SignalP"/>
    </source>
</evidence>
<feature type="transmembrane region" description="Helical" evidence="5">
    <location>
        <begin position="79"/>
        <end position="102"/>
    </location>
</feature>
<keyword evidence="3" id="KW-0862">Zinc</keyword>
<dbReference type="VEuPathDB" id="VectorBase:ISCP_032083"/>
<dbReference type="PANTHER" id="PTHR46531:SF1">
    <property type="entry name" value="ZINC TRANSPORTER 6"/>
    <property type="match status" value="1"/>
</dbReference>
<feature type="chain" id="PRO_5020040989" evidence="6">
    <location>
        <begin position="33"/>
        <end position="249"/>
    </location>
</feature>
<keyword evidence="4" id="KW-0406">Ion transport</keyword>
<proteinExistence type="predicted"/>
<dbReference type="InterPro" id="IPR052005">
    <property type="entry name" value="CDF_SLC30A"/>
</dbReference>
<evidence type="ECO:0000256" key="1">
    <source>
        <dbReference type="ARBA" id="ARBA00004127"/>
    </source>
</evidence>